<accession>A0A178F037</accession>
<dbReference type="PANTHER" id="PTHR12801">
    <property type="entry name" value="RNA EXONUCLEASE REXO1 / RECO3 FAMILY MEMBER-RELATED"/>
    <property type="match status" value="1"/>
</dbReference>
<dbReference type="EMBL" id="LHPM01000013">
    <property type="protein sequence ID" value="OAL65770.1"/>
    <property type="molecule type" value="Genomic_DNA"/>
</dbReference>
<feature type="region of interest" description="Disordered" evidence="8">
    <location>
        <begin position="155"/>
        <end position="192"/>
    </location>
</feature>
<dbReference type="Gene3D" id="3.30.420.10">
    <property type="entry name" value="Ribonuclease H-like superfamily/Ribonuclease H"/>
    <property type="match status" value="1"/>
</dbReference>
<keyword evidence="4" id="KW-0378">Hydrolase</keyword>
<feature type="region of interest" description="Disordered" evidence="8">
    <location>
        <begin position="251"/>
        <end position="276"/>
    </location>
</feature>
<dbReference type="InterPro" id="IPR012337">
    <property type="entry name" value="RNaseH-like_sf"/>
</dbReference>
<dbReference type="PANTHER" id="PTHR12801:SF115">
    <property type="entry name" value="FI18136P1-RELATED"/>
    <property type="match status" value="1"/>
</dbReference>
<feature type="compositionally biased region" description="Basic and acidic residues" evidence="8">
    <location>
        <begin position="1039"/>
        <end position="1048"/>
    </location>
</feature>
<name>A0A178F037_TRIRU</name>
<keyword evidence="3" id="KW-0540">Nuclease</keyword>
<feature type="compositionally biased region" description="Low complexity" evidence="8">
    <location>
        <begin position="260"/>
        <end position="273"/>
    </location>
</feature>
<proteinExistence type="inferred from homology"/>
<organism evidence="10 11">
    <name type="scientific">Trichophyton rubrum</name>
    <name type="common">Athlete's foot fungus</name>
    <name type="synonym">Epidermophyton rubrum</name>
    <dbReference type="NCBI Taxonomy" id="5551"/>
    <lineage>
        <taxon>Eukaryota</taxon>
        <taxon>Fungi</taxon>
        <taxon>Dikarya</taxon>
        <taxon>Ascomycota</taxon>
        <taxon>Pezizomycotina</taxon>
        <taxon>Eurotiomycetes</taxon>
        <taxon>Eurotiomycetidae</taxon>
        <taxon>Onygenales</taxon>
        <taxon>Arthrodermataceae</taxon>
        <taxon>Trichophyton</taxon>
    </lineage>
</organism>
<feature type="coiled-coil region" evidence="7">
    <location>
        <begin position="779"/>
        <end position="853"/>
    </location>
</feature>
<comment type="similarity">
    <text evidence="2">Belongs to the REXO1/REXO3 family.</text>
</comment>
<feature type="region of interest" description="Disordered" evidence="8">
    <location>
        <begin position="958"/>
        <end position="1140"/>
    </location>
</feature>
<feature type="region of interest" description="Disordered" evidence="8">
    <location>
        <begin position="1"/>
        <end position="69"/>
    </location>
</feature>
<sequence>MGRKRKHDHVASDDAQPGGTDVIAATSHSGNDFGLADTLSLLRDGNGPREPALPKDTSGGEGKDQTGGWQMVDHTSKKRKRIGNEKTKYPTLTYAMGGRQSSIKISDLQGLLLYCLADAVAPQWISVKHSGHVRKVVMLMVPGLELGMFDGSIPLSKGAETPTPEVTAAPVDGSQSGQDAKRSSEFERWKRGVSPISEETSRQFAPRAIHKDKLPEALSPLADMFSHVWPVKSPGDSKYNKVHSPLQAILRSSLPKSKENNNNNNKKSKGPGNWVSQRTPITQFLSTLDDLIEHEYPLHPALFSSAEDRDKNARLRAMNGQSTEHGWVDTRVDDFAQGAVPDRDIAEGSVTAGRDIFALDCEMCITEGGKSELTRISLVSWDGERVLDEFVKPENPIIDYLTRFSGVTKEKLDPVTTNLSDIQQKLLEILTPRSILIGHSLNSDLNALKLTHPFIIDTASIYPHPRGPPLKPSLKWLCQRYLGREIQKGMAGHDPVEDAKAVLDLVKQKCEKGEAWGTNEASTESIFQRLARSSRPVKSSGPVSQGGRTGAVVDWGSPERGFGAQASVTLGCANDEEVVKSTKIAVSGDPTGRIVSGDGVDFTWARLRNLEISRGWCNRIPGASQNNQSINISDQDIISTANPDELGRAVAKTVSCIKEIWDHLPPCTLFIIYSGTGDPREVTRLQAMRRTYNEEFRNRKPWDELTVKWTDTEEQALKRACQAARDGCGLMTIRVAGKEASMARIQAPAALNHAGEREEIPGPSKDGIYKTLTAISTAVRELSCAVQQMREQLNGLSSACTGNLGLSKSNNSVDQFEILAIAMKEMQSKSSKIEQLEQENRVLRDKLSNYEKAGERSEGFSQVIPVDRKENGERFVPSDAPNLNGKRSLVTLPEDLRIHEDNNTFATGVIPAFTDVTNRETDPAPSSNQRIGIDGADIEIEEIPESSNAQVNVDDLSQEDSPAMNDATLSKLPAEKPRTRQNPARRRRGLRTEQVLEQVTGNETRPTRPPLVALNEHSKKAEDSASLRKEQATSSGDENSTKTGDRKPGGLAHTETPEDSETSTPNIARETRLRSRRQLMKRGRGRPKAIASQQPQIEIVTSTSPPPITGRPDVYNGNLNGLGNRDDASSANKEEDEKKQKAKIAARELLVQAAMQREESYTL</sequence>
<evidence type="ECO:0000256" key="2">
    <source>
        <dbReference type="ARBA" id="ARBA00006357"/>
    </source>
</evidence>
<dbReference type="InterPro" id="IPR013520">
    <property type="entry name" value="Ribonucl_H"/>
</dbReference>
<feature type="compositionally biased region" description="Basic and acidic residues" evidence="8">
    <location>
        <begin position="179"/>
        <end position="190"/>
    </location>
</feature>
<protein>
    <submittedName>
        <fullName evidence="10">Exonuclease</fullName>
    </submittedName>
</protein>
<keyword evidence="7" id="KW-0175">Coiled coil</keyword>
<dbReference type="SUPFAM" id="SSF53098">
    <property type="entry name" value="Ribonuclease H-like"/>
    <property type="match status" value="1"/>
</dbReference>
<dbReference type="InterPro" id="IPR047021">
    <property type="entry name" value="REXO1/3/4-like"/>
</dbReference>
<feature type="compositionally biased region" description="Basic and acidic residues" evidence="8">
    <location>
        <begin position="1016"/>
        <end position="1031"/>
    </location>
</feature>
<dbReference type="InterPro" id="IPR034922">
    <property type="entry name" value="REX1-like_exo"/>
</dbReference>
<evidence type="ECO:0000256" key="8">
    <source>
        <dbReference type="SAM" id="MobiDB-lite"/>
    </source>
</evidence>
<dbReference type="GO" id="GO:0005634">
    <property type="term" value="C:nucleus"/>
    <property type="evidence" value="ECO:0007669"/>
    <property type="project" value="UniProtKB-SubCell"/>
</dbReference>
<dbReference type="FunFam" id="3.30.420.10:FF:000019">
    <property type="entry name" value="RNA exonuclease NEF-sp"/>
    <property type="match status" value="1"/>
</dbReference>
<feature type="compositionally biased region" description="Basic and acidic residues" evidence="8">
    <location>
        <begin position="1124"/>
        <end position="1139"/>
    </location>
</feature>
<dbReference type="InterPro" id="IPR036397">
    <property type="entry name" value="RNaseH_sf"/>
</dbReference>
<dbReference type="GO" id="GO:0003676">
    <property type="term" value="F:nucleic acid binding"/>
    <property type="evidence" value="ECO:0007669"/>
    <property type="project" value="InterPro"/>
</dbReference>
<evidence type="ECO:0000256" key="4">
    <source>
        <dbReference type="ARBA" id="ARBA00022801"/>
    </source>
</evidence>
<dbReference type="VEuPathDB" id="FungiDB:TERG_02194"/>
<evidence type="ECO:0000313" key="11">
    <source>
        <dbReference type="Proteomes" id="UP000243015"/>
    </source>
</evidence>
<feature type="compositionally biased region" description="Polar residues" evidence="8">
    <location>
        <begin position="995"/>
        <end position="1004"/>
    </location>
</feature>
<reference evidence="10 11" key="1">
    <citation type="submission" date="2016-05" db="EMBL/GenBank/DDBJ databases">
        <title>Genome sequencing of Trichophyton rubrum CMCC(F)T1i isolated from hair.</title>
        <authorList>
            <person name="Zhan P."/>
            <person name="Tao Y."/>
            <person name="Liu W."/>
        </authorList>
    </citation>
    <scope>NUCLEOTIDE SEQUENCE [LARGE SCALE GENOMIC DNA]</scope>
    <source>
        <strain evidence="11">CMCC(F)T1i</strain>
    </source>
</reference>
<feature type="compositionally biased region" description="Polar residues" evidence="8">
    <location>
        <begin position="1091"/>
        <end position="1103"/>
    </location>
</feature>
<dbReference type="VEuPathDB" id="FungiDB:TERG_02195"/>
<evidence type="ECO:0000256" key="1">
    <source>
        <dbReference type="ARBA" id="ARBA00004123"/>
    </source>
</evidence>
<dbReference type="SMART" id="SM00479">
    <property type="entry name" value="EXOIII"/>
    <property type="match status" value="1"/>
</dbReference>
<feature type="compositionally biased region" description="Basic residues" evidence="8">
    <location>
        <begin position="1074"/>
        <end position="1087"/>
    </location>
</feature>
<dbReference type="CDD" id="cd06145">
    <property type="entry name" value="REX1_like"/>
    <property type="match status" value="1"/>
</dbReference>
<evidence type="ECO:0000256" key="6">
    <source>
        <dbReference type="ARBA" id="ARBA00023242"/>
    </source>
</evidence>
<keyword evidence="5 10" id="KW-0269">Exonuclease</keyword>
<evidence type="ECO:0000313" key="10">
    <source>
        <dbReference type="EMBL" id="OAL65770.1"/>
    </source>
</evidence>
<feature type="domain" description="Exonuclease" evidence="9">
    <location>
        <begin position="355"/>
        <end position="515"/>
    </location>
</feature>
<evidence type="ECO:0000256" key="5">
    <source>
        <dbReference type="ARBA" id="ARBA00022839"/>
    </source>
</evidence>
<comment type="subcellular location">
    <subcellularLocation>
        <location evidence="1">Nucleus</location>
    </subcellularLocation>
</comment>
<evidence type="ECO:0000259" key="9">
    <source>
        <dbReference type="SMART" id="SM00479"/>
    </source>
</evidence>
<evidence type="ECO:0000256" key="3">
    <source>
        <dbReference type="ARBA" id="ARBA00022722"/>
    </source>
</evidence>
<evidence type="ECO:0000256" key="7">
    <source>
        <dbReference type="SAM" id="Coils"/>
    </source>
</evidence>
<gene>
    <name evidence="10" type="ORF">A7C99_2870</name>
</gene>
<dbReference type="AlphaFoldDB" id="A0A178F037"/>
<keyword evidence="6" id="KW-0539">Nucleus</keyword>
<dbReference type="Proteomes" id="UP000243015">
    <property type="component" value="Unassembled WGS sequence"/>
</dbReference>
<dbReference type="GO" id="GO:0004527">
    <property type="term" value="F:exonuclease activity"/>
    <property type="evidence" value="ECO:0007669"/>
    <property type="project" value="UniProtKB-KW"/>
</dbReference>
<comment type="caution">
    <text evidence="10">The sequence shown here is derived from an EMBL/GenBank/DDBJ whole genome shotgun (WGS) entry which is preliminary data.</text>
</comment>
<feature type="region of interest" description="Disordered" evidence="8">
    <location>
        <begin position="531"/>
        <end position="550"/>
    </location>
</feature>